<gene>
    <name evidence="1" type="ORF">FWK35_00033483</name>
</gene>
<sequence length="40" mass="4415">MAGPIENMRAVNKKNVFTYVPPTPPTELIESTSYTLDFAA</sequence>
<organism evidence="1 2">
    <name type="scientific">Aphis craccivora</name>
    <name type="common">Cowpea aphid</name>
    <dbReference type="NCBI Taxonomy" id="307492"/>
    <lineage>
        <taxon>Eukaryota</taxon>
        <taxon>Metazoa</taxon>
        <taxon>Ecdysozoa</taxon>
        <taxon>Arthropoda</taxon>
        <taxon>Hexapoda</taxon>
        <taxon>Insecta</taxon>
        <taxon>Pterygota</taxon>
        <taxon>Neoptera</taxon>
        <taxon>Paraneoptera</taxon>
        <taxon>Hemiptera</taxon>
        <taxon>Sternorrhyncha</taxon>
        <taxon>Aphidomorpha</taxon>
        <taxon>Aphidoidea</taxon>
        <taxon>Aphididae</taxon>
        <taxon>Aphidini</taxon>
        <taxon>Aphis</taxon>
        <taxon>Aphis</taxon>
    </lineage>
</organism>
<feature type="non-terminal residue" evidence="1">
    <location>
        <position position="40"/>
    </location>
</feature>
<keyword evidence="2" id="KW-1185">Reference proteome</keyword>
<reference evidence="1 2" key="1">
    <citation type="submission" date="2019-08" db="EMBL/GenBank/DDBJ databases">
        <title>Whole genome of Aphis craccivora.</title>
        <authorList>
            <person name="Voronova N.V."/>
            <person name="Shulinski R.S."/>
            <person name="Bandarenka Y.V."/>
            <person name="Zhorov D.G."/>
            <person name="Warner D."/>
        </authorList>
    </citation>
    <scope>NUCLEOTIDE SEQUENCE [LARGE SCALE GENOMIC DNA]</scope>
    <source>
        <strain evidence="1">180601</strain>
        <tissue evidence="1">Whole Body</tissue>
    </source>
</reference>
<evidence type="ECO:0000313" key="1">
    <source>
        <dbReference type="EMBL" id="KAF0708763.1"/>
    </source>
</evidence>
<comment type="caution">
    <text evidence="1">The sequence shown here is derived from an EMBL/GenBank/DDBJ whole genome shotgun (WGS) entry which is preliminary data.</text>
</comment>
<proteinExistence type="predicted"/>
<evidence type="ECO:0000313" key="2">
    <source>
        <dbReference type="Proteomes" id="UP000478052"/>
    </source>
</evidence>
<protein>
    <submittedName>
        <fullName evidence="1">SRCR domain-containing protein</fullName>
    </submittedName>
</protein>
<dbReference type="Proteomes" id="UP000478052">
    <property type="component" value="Unassembled WGS sequence"/>
</dbReference>
<dbReference type="EMBL" id="VUJU01012091">
    <property type="protein sequence ID" value="KAF0708763.1"/>
    <property type="molecule type" value="Genomic_DNA"/>
</dbReference>
<name>A0A6G0VUX6_APHCR</name>
<accession>A0A6G0VUX6</accession>
<dbReference type="AlphaFoldDB" id="A0A6G0VUX6"/>